<name>A0A0R3KMB3_9BRAD</name>
<evidence type="ECO:0008006" key="3">
    <source>
        <dbReference type="Google" id="ProtNLM"/>
    </source>
</evidence>
<dbReference type="AlphaFoldDB" id="A0A0R3KMB3"/>
<gene>
    <name evidence="1" type="ORF">CQ12_38945</name>
</gene>
<dbReference type="EMBL" id="LLXZ01000196">
    <property type="protein sequence ID" value="KRQ96747.1"/>
    <property type="molecule type" value="Genomic_DNA"/>
</dbReference>
<dbReference type="STRING" id="280332.CQ12_38945"/>
<organism evidence="1 2">
    <name type="scientific">Bradyrhizobium jicamae</name>
    <dbReference type="NCBI Taxonomy" id="280332"/>
    <lineage>
        <taxon>Bacteria</taxon>
        <taxon>Pseudomonadati</taxon>
        <taxon>Pseudomonadota</taxon>
        <taxon>Alphaproteobacteria</taxon>
        <taxon>Hyphomicrobiales</taxon>
        <taxon>Nitrobacteraceae</taxon>
        <taxon>Bradyrhizobium</taxon>
    </lineage>
</organism>
<feature type="non-terminal residue" evidence="1">
    <location>
        <position position="68"/>
    </location>
</feature>
<accession>A0A0R3KMB3</accession>
<sequence>MSQQGPILVVSSASRPSFVATLDGAGLFPVVETGWADAARAVEQVQPAAVLAATSDADTAGLRGLAAR</sequence>
<dbReference type="Proteomes" id="UP000050863">
    <property type="component" value="Unassembled WGS sequence"/>
</dbReference>
<evidence type="ECO:0000313" key="1">
    <source>
        <dbReference type="EMBL" id="KRQ96747.1"/>
    </source>
</evidence>
<keyword evidence="2" id="KW-1185">Reference proteome</keyword>
<protein>
    <recommendedName>
        <fullName evidence="3">Response regulatory domain-containing protein</fullName>
    </recommendedName>
</protein>
<proteinExistence type="predicted"/>
<reference evidence="1 2" key="1">
    <citation type="submission" date="2014-03" db="EMBL/GenBank/DDBJ databases">
        <title>Bradyrhizobium valentinum sp. nov., isolated from effective nodules of Lupinus mariae-josephae, a lupine endemic of basic-lime soils in Eastern Spain.</title>
        <authorList>
            <person name="Duran D."/>
            <person name="Rey L."/>
            <person name="Navarro A."/>
            <person name="Busquets A."/>
            <person name="Imperial J."/>
            <person name="Ruiz-Argueso T."/>
        </authorList>
    </citation>
    <scope>NUCLEOTIDE SEQUENCE [LARGE SCALE GENOMIC DNA]</scope>
    <source>
        <strain evidence="1 2">PAC68</strain>
    </source>
</reference>
<comment type="caution">
    <text evidence="1">The sequence shown here is derived from an EMBL/GenBank/DDBJ whole genome shotgun (WGS) entry which is preliminary data.</text>
</comment>
<evidence type="ECO:0000313" key="2">
    <source>
        <dbReference type="Proteomes" id="UP000050863"/>
    </source>
</evidence>